<gene>
    <name evidence="3" type="ORF">BJ085DRAFT_17480</name>
</gene>
<dbReference type="PANTHER" id="PTHR12286">
    <property type="entry name" value="SACCHAROPINE DEHYDROGENASE-LIKE OXIDOREDUCTASE"/>
    <property type="match status" value="1"/>
</dbReference>
<dbReference type="InterPro" id="IPR002034">
    <property type="entry name" value="AIPM/Hcit_synth_CS"/>
</dbReference>
<feature type="non-terminal residue" evidence="3">
    <location>
        <position position="1"/>
    </location>
</feature>
<dbReference type="SUPFAM" id="SSF51735">
    <property type="entry name" value="NAD(P)-binding Rossmann-fold domains"/>
    <property type="match status" value="1"/>
</dbReference>
<dbReference type="GO" id="GO:0005886">
    <property type="term" value="C:plasma membrane"/>
    <property type="evidence" value="ECO:0007669"/>
    <property type="project" value="TreeGrafter"/>
</dbReference>
<accession>A0A4Q0A1D6</accession>
<feature type="domain" description="Saccharopine dehydrogenase NADP binding" evidence="2">
    <location>
        <begin position="3"/>
        <end position="129"/>
    </location>
</feature>
<dbReference type="InterPro" id="IPR036291">
    <property type="entry name" value="NAD(P)-bd_dom_sf"/>
</dbReference>
<reference evidence="4" key="1">
    <citation type="journal article" date="2018" name="Nat. Microbiol.">
        <title>Leveraging single-cell genomics to expand the fungal tree of life.</title>
        <authorList>
            <person name="Ahrendt S.R."/>
            <person name="Quandt C.A."/>
            <person name="Ciobanu D."/>
            <person name="Clum A."/>
            <person name="Salamov A."/>
            <person name="Andreopoulos B."/>
            <person name="Cheng J.F."/>
            <person name="Woyke T."/>
            <person name="Pelin A."/>
            <person name="Henrissat B."/>
            <person name="Reynolds N.K."/>
            <person name="Benny G.L."/>
            <person name="Smith M.E."/>
            <person name="James T.Y."/>
            <person name="Grigoriev I.V."/>
        </authorList>
    </citation>
    <scope>NUCLEOTIDE SEQUENCE [LARGE SCALE GENOMIC DNA]</scope>
    <source>
        <strain evidence="4">RSA 468</strain>
    </source>
</reference>
<evidence type="ECO:0000313" key="4">
    <source>
        <dbReference type="Proteomes" id="UP000268162"/>
    </source>
</evidence>
<dbReference type="EMBL" id="ML002238">
    <property type="protein sequence ID" value="RKP39875.1"/>
    <property type="molecule type" value="Genomic_DNA"/>
</dbReference>
<comment type="similarity">
    <text evidence="1">Belongs to the saccharopine dehydrogenase family.</text>
</comment>
<dbReference type="PROSITE" id="PS00815">
    <property type="entry name" value="AIPM_HOMOCIT_SYNTH_1"/>
    <property type="match status" value="1"/>
</dbReference>
<dbReference type="Gene3D" id="3.40.50.720">
    <property type="entry name" value="NAD(P)-binding Rossmann-like Domain"/>
    <property type="match status" value="1"/>
</dbReference>
<dbReference type="PANTHER" id="PTHR12286:SF5">
    <property type="entry name" value="SACCHAROPINE DEHYDROGENASE-LIKE OXIDOREDUCTASE"/>
    <property type="match status" value="1"/>
</dbReference>
<dbReference type="AlphaFoldDB" id="A0A4Q0A1D6"/>
<dbReference type="GO" id="GO:0019752">
    <property type="term" value="P:carboxylic acid metabolic process"/>
    <property type="evidence" value="ECO:0007669"/>
    <property type="project" value="InterPro"/>
</dbReference>
<dbReference type="GO" id="GO:0009247">
    <property type="term" value="P:glycolipid biosynthetic process"/>
    <property type="evidence" value="ECO:0007669"/>
    <property type="project" value="TreeGrafter"/>
</dbReference>
<dbReference type="STRING" id="215637.A0A4Q0A1D6"/>
<name>A0A4Q0A1D6_9FUNG</name>
<keyword evidence="4" id="KW-1185">Reference proteome</keyword>
<sequence>VWGATGFTGKYIAEYLLREGPQNLKFAIAGRNKSKLIATQESLGESYPNALKLPLIIADSANDDLLQAMARQSRVVISTVGPFLQYGEPLVRACAQEGTDYVDITGEAIWVKLMAAKYHDLAVRNQALIVSCCGFDSIPSDLGVFMVVDYIKKRYGKDTGAVKGSMVQLKGGLSGGTLASAVESISNGDNHMKQLARISKDSKPKQPRPKNMPGAPSKYPVYFDNDFGKWQGFFFMAPTNTSVVRSSSHNRNYGPLFRYDESLSFKSAWSSTTTTLGLIFAYFMVKFSPTRWLLMKFLPAPGEGPSRADIEKGHFTHRVVGQAAPAPERAYAEVVGTSDPGYGETIKYVAESALCLAFNREQVAAEGGVLSPAAAMGEALLTRFRQKGMRFTVSNEPFLKAKI</sequence>
<dbReference type="Proteomes" id="UP000268162">
    <property type="component" value="Unassembled WGS sequence"/>
</dbReference>
<evidence type="ECO:0000313" key="3">
    <source>
        <dbReference type="EMBL" id="RKP39875.1"/>
    </source>
</evidence>
<proteinExistence type="inferred from homology"/>
<organism evidence="3 4">
    <name type="scientific">Dimargaris cristalligena</name>
    <dbReference type="NCBI Taxonomy" id="215637"/>
    <lineage>
        <taxon>Eukaryota</taxon>
        <taxon>Fungi</taxon>
        <taxon>Fungi incertae sedis</taxon>
        <taxon>Zoopagomycota</taxon>
        <taxon>Kickxellomycotina</taxon>
        <taxon>Dimargaritomycetes</taxon>
        <taxon>Dimargaritales</taxon>
        <taxon>Dimargaritaceae</taxon>
        <taxon>Dimargaris</taxon>
    </lineage>
</organism>
<dbReference type="GO" id="GO:0046912">
    <property type="term" value="F:acyltransferase activity, acyl groups converted into alkyl on transfer"/>
    <property type="evidence" value="ECO:0007669"/>
    <property type="project" value="InterPro"/>
</dbReference>
<dbReference type="InterPro" id="IPR051276">
    <property type="entry name" value="Saccharopine_DH-like_oxidrdct"/>
</dbReference>
<dbReference type="Pfam" id="PF03435">
    <property type="entry name" value="Sacchrp_dh_NADP"/>
    <property type="match status" value="1"/>
</dbReference>
<evidence type="ECO:0000256" key="1">
    <source>
        <dbReference type="ARBA" id="ARBA00038048"/>
    </source>
</evidence>
<dbReference type="InterPro" id="IPR005097">
    <property type="entry name" value="Sacchrp_dh_NADP-bd"/>
</dbReference>
<protein>
    <submittedName>
        <fullName evidence="3">Saccharopine dehydrogenase-domain-containing protein</fullName>
    </submittedName>
</protein>
<evidence type="ECO:0000259" key="2">
    <source>
        <dbReference type="Pfam" id="PF03435"/>
    </source>
</evidence>